<feature type="transmembrane region" description="Helical" evidence="1">
    <location>
        <begin position="141"/>
        <end position="159"/>
    </location>
</feature>
<dbReference type="AlphaFoldDB" id="A0A3A9VV43"/>
<feature type="transmembrane region" description="Helical" evidence="1">
    <location>
        <begin position="325"/>
        <end position="342"/>
    </location>
</feature>
<dbReference type="Proteomes" id="UP000275024">
    <property type="component" value="Unassembled WGS sequence"/>
</dbReference>
<reference evidence="4 5" key="1">
    <citation type="submission" date="2018-09" db="EMBL/GenBank/DDBJ databases">
        <title>Streptomyces sp. nov. DS1-2, an endophytic actinomycete isolated from roots of Dendrobium scabrilingue.</title>
        <authorList>
            <person name="Kuncharoen N."/>
            <person name="Kudo T."/>
            <person name="Ohkuma M."/>
            <person name="Yuki M."/>
            <person name="Tanasupawat S."/>
        </authorList>
    </citation>
    <scope>NUCLEOTIDE SEQUENCE [LARGE SCALE GENOMIC DNA]</scope>
    <source>
        <strain evidence="2 5">AZ1-7</strain>
        <strain evidence="3 4">DS1-2</strain>
    </source>
</reference>
<feature type="transmembrane region" description="Helical" evidence="1">
    <location>
        <begin position="26"/>
        <end position="44"/>
    </location>
</feature>
<dbReference type="EMBL" id="RBDY01000032">
    <property type="protein sequence ID" value="RKN15577.1"/>
    <property type="molecule type" value="Genomic_DNA"/>
</dbReference>
<feature type="transmembrane region" description="Helical" evidence="1">
    <location>
        <begin position="179"/>
        <end position="197"/>
    </location>
</feature>
<accession>A0A3A9VV43</accession>
<keyword evidence="4" id="KW-1185">Reference proteome</keyword>
<gene>
    <name evidence="3" type="ORF">D7318_27260</name>
    <name evidence="2" type="ORF">D7319_27855</name>
</gene>
<organism evidence="2 5">
    <name type="scientific">Streptomyces radicis</name>
    <dbReference type="NCBI Taxonomy" id="1750517"/>
    <lineage>
        <taxon>Bacteria</taxon>
        <taxon>Bacillati</taxon>
        <taxon>Actinomycetota</taxon>
        <taxon>Actinomycetes</taxon>
        <taxon>Kitasatosporales</taxon>
        <taxon>Streptomycetaceae</taxon>
        <taxon>Streptomyces</taxon>
    </lineage>
</organism>
<keyword evidence="1" id="KW-0472">Membrane</keyword>
<comment type="caution">
    <text evidence="2">The sequence shown here is derived from an EMBL/GenBank/DDBJ whole genome shotgun (WGS) entry which is preliminary data.</text>
</comment>
<proteinExistence type="predicted"/>
<feature type="transmembrane region" description="Helical" evidence="1">
    <location>
        <begin position="349"/>
        <end position="373"/>
    </location>
</feature>
<dbReference type="Proteomes" id="UP000268652">
    <property type="component" value="Unassembled WGS sequence"/>
</dbReference>
<feature type="transmembrane region" description="Helical" evidence="1">
    <location>
        <begin position="281"/>
        <end position="305"/>
    </location>
</feature>
<keyword evidence="1" id="KW-1133">Transmembrane helix</keyword>
<feature type="transmembrane region" description="Helical" evidence="1">
    <location>
        <begin position="101"/>
        <end position="129"/>
    </location>
</feature>
<protein>
    <submittedName>
        <fullName evidence="2">TRAP transporter large permease subunit</fullName>
    </submittedName>
</protein>
<keyword evidence="1" id="KW-0812">Transmembrane</keyword>
<evidence type="ECO:0000313" key="5">
    <source>
        <dbReference type="Proteomes" id="UP000275024"/>
    </source>
</evidence>
<name>A0A3A9VV43_9ACTN</name>
<feature type="transmembrane region" description="Helical" evidence="1">
    <location>
        <begin position="56"/>
        <end position="74"/>
    </location>
</feature>
<sequence length="429" mass="45089">MGIVILLIMLAGVVLMLTRKLPTAFALVLLGVAVALVVGAPLTGEASVFDTVLQEGSARLAATMIAILLGSWLGKLLDETGIAGTLVRKIVEFGGDRPTVVALGVLGISALVGTVTGSAPAAMLAGIIGIPAMIAVGVPKVTAAGTILMGIAAGMPFELPVWQFFSTALDLPVDTVRSFMMKLFPFAAFFAVLFVLVETRRRGVEHTWSLRSFDARPDRRPSRRERLGDAPWYALFTPAVPLVLALVFEVAIIPSLLAGVLFALVTTTRPRDMNTRLLRTLYSGFDVAAAPIALFVAIGVLLAAVQLPDSVEALEPLVENVSPQNPVLFVLVFTALVPLCLYRGPLNVYGLGAGIAGVLIAAGIYPAVAVLGLTASYNQVFGVADPTSTQTVWSAQYSGVSPQQVMVRTLPYVWCVALGGFVVTAALHL</sequence>
<feature type="transmembrane region" description="Helical" evidence="1">
    <location>
        <begin position="409"/>
        <end position="427"/>
    </location>
</feature>
<evidence type="ECO:0000313" key="2">
    <source>
        <dbReference type="EMBL" id="RKN04620.1"/>
    </source>
</evidence>
<feature type="transmembrane region" description="Helical" evidence="1">
    <location>
        <begin position="252"/>
        <end position="269"/>
    </location>
</feature>
<evidence type="ECO:0000313" key="3">
    <source>
        <dbReference type="EMBL" id="RKN15577.1"/>
    </source>
</evidence>
<dbReference type="OrthoDB" id="1661999at2"/>
<dbReference type="RefSeq" id="WP_120699884.1">
    <property type="nucleotide sequence ID" value="NZ_RBDX01000034.1"/>
</dbReference>
<evidence type="ECO:0000313" key="4">
    <source>
        <dbReference type="Proteomes" id="UP000268652"/>
    </source>
</evidence>
<dbReference type="EMBL" id="RBDX01000034">
    <property type="protein sequence ID" value="RKN04620.1"/>
    <property type="molecule type" value="Genomic_DNA"/>
</dbReference>
<evidence type="ECO:0000256" key="1">
    <source>
        <dbReference type="SAM" id="Phobius"/>
    </source>
</evidence>